<dbReference type="AlphaFoldDB" id="A0A2M7G373"/>
<evidence type="ECO:0000256" key="5">
    <source>
        <dbReference type="ARBA" id="ARBA00023014"/>
    </source>
</evidence>
<evidence type="ECO:0000259" key="7">
    <source>
        <dbReference type="PROSITE" id="PS51918"/>
    </source>
</evidence>
<dbReference type="InterPro" id="IPR006638">
    <property type="entry name" value="Elp3/MiaA/NifB-like_rSAM"/>
</dbReference>
<dbReference type="PANTHER" id="PTHR43409">
    <property type="entry name" value="ANAEROBIC MAGNESIUM-PROTOPORPHYRIN IX MONOMETHYL ESTER CYCLASE-RELATED"/>
    <property type="match status" value="1"/>
</dbReference>
<dbReference type="Pfam" id="PF04055">
    <property type="entry name" value="Radical_SAM"/>
    <property type="match status" value="1"/>
</dbReference>
<dbReference type="InterPro" id="IPR051198">
    <property type="entry name" value="BchE-like"/>
</dbReference>
<dbReference type="Gene3D" id="3.40.50.280">
    <property type="entry name" value="Cobalamin-binding domain"/>
    <property type="match status" value="1"/>
</dbReference>
<dbReference type="InterPro" id="IPR058240">
    <property type="entry name" value="rSAM_sf"/>
</dbReference>
<dbReference type="GO" id="GO:0046872">
    <property type="term" value="F:metal ion binding"/>
    <property type="evidence" value="ECO:0007669"/>
    <property type="project" value="UniProtKB-KW"/>
</dbReference>
<name>A0A2M7G373_9BACT</name>
<dbReference type="PANTHER" id="PTHR43409:SF16">
    <property type="entry name" value="SLR0320 PROTEIN"/>
    <property type="match status" value="1"/>
</dbReference>
<dbReference type="PROSITE" id="PS51332">
    <property type="entry name" value="B12_BINDING"/>
    <property type="match status" value="1"/>
</dbReference>
<gene>
    <name evidence="8" type="ORF">COW36_14200</name>
</gene>
<dbReference type="GO" id="GO:0031419">
    <property type="term" value="F:cobalamin binding"/>
    <property type="evidence" value="ECO:0007669"/>
    <property type="project" value="InterPro"/>
</dbReference>
<dbReference type="Pfam" id="PF02310">
    <property type="entry name" value="B12-binding"/>
    <property type="match status" value="1"/>
</dbReference>
<dbReference type="PROSITE" id="PS51918">
    <property type="entry name" value="RADICAL_SAM"/>
    <property type="match status" value="1"/>
</dbReference>
<feature type="domain" description="Radical SAM core" evidence="7">
    <location>
        <begin position="204"/>
        <end position="428"/>
    </location>
</feature>
<dbReference type="InterPro" id="IPR034466">
    <property type="entry name" value="Methyltransferase_Class_B"/>
</dbReference>
<dbReference type="CDD" id="cd01335">
    <property type="entry name" value="Radical_SAM"/>
    <property type="match status" value="1"/>
</dbReference>
<evidence type="ECO:0000256" key="3">
    <source>
        <dbReference type="ARBA" id="ARBA00022723"/>
    </source>
</evidence>
<keyword evidence="4" id="KW-0408">Iron</keyword>
<dbReference type="SFLD" id="SFLDG01123">
    <property type="entry name" value="methyltransferase_(Class_B)"/>
    <property type="match status" value="1"/>
</dbReference>
<comment type="cofactor">
    <cofactor evidence="1">
        <name>[4Fe-4S] cluster</name>
        <dbReference type="ChEBI" id="CHEBI:49883"/>
    </cofactor>
</comment>
<dbReference type="GO" id="GO:0051539">
    <property type="term" value="F:4 iron, 4 sulfur cluster binding"/>
    <property type="evidence" value="ECO:0007669"/>
    <property type="project" value="UniProtKB-KW"/>
</dbReference>
<dbReference type="SFLD" id="SFLDG01082">
    <property type="entry name" value="B12-binding_domain_containing"/>
    <property type="match status" value="1"/>
</dbReference>
<keyword evidence="2" id="KW-0949">S-adenosyl-L-methionine</keyword>
<sequence>MNLVDFSNSFRKEQRDPVKPVLRVGLAQISEQRFQHFYFPYSVGLLQAYAQRWAPDPARYEFTLPLYSRLSVQKGVQYLLESDIAGFSCYIWNINRSLAIAQSLKLQNPHVLIMMGGPQIPNLSEAFLRKYPFVDVCVHGEGEQSFLKLLESWPENHWSDIPGISWLDAAGQYHQNPQGPRIRDLDIIPSPYLSGIFDRLIEAWPGREWIGTWETNRGCPFSCSFCDWGSLTQSKVYRFDMERLKAEIEWFGSRKVADIFTADANFGIFSRDVELANHFAATRKQYGFPRVLQTQTAKNVKERNLEIQKILVDAGLNAVTSLAVQSTNPEVLKAIRRENISLQTYRDIQKFCLDHGIYSYTDIILGLPGESYDSFAQTIDDVLTHGQYNKLIFYNASLLPNAEMAQAEYRERYGIESIQIHFPGHGQPEDGIYEYLEIVVATHSLSRSDWIRMHVLAWMTNFLVYTHKMLQLPLLALHVKSELPWREMIEAFTNPQALSEFPLLGAILNSMVFTAQKLQAGYVHQNENPLLYSWDDGAHLAPDIALQVRLHQEGKTELFFRESRDLLWNLLETKKIDYPRDLLDESIGLSRSLFCELFYRQFFNGTIPAEIPRFETLPLSYNLREFFHSRLDGGNLALEKIDKTI</sequence>
<keyword evidence="5" id="KW-0411">Iron-sulfur</keyword>
<protein>
    <submittedName>
        <fullName evidence="8">Uncharacterized protein</fullName>
    </submittedName>
</protein>
<dbReference type="SMART" id="SM00729">
    <property type="entry name" value="Elp3"/>
    <property type="match status" value="1"/>
</dbReference>
<feature type="domain" description="B12-binding" evidence="6">
    <location>
        <begin position="83"/>
        <end position="160"/>
    </location>
</feature>
<dbReference type="InterPro" id="IPR006158">
    <property type="entry name" value="Cobalamin-bd"/>
</dbReference>
<reference evidence="8 9" key="1">
    <citation type="submission" date="2017-09" db="EMBL/GenBank/DDBJ databases">
        <title>Depth-based differentiation of microbial function through sediment-hosted aquifers and enrichment of novel symbionts in the deep terrestrial subsurface.</title>
        <authorList>
            <person name="Probst A.J."/>
            <person name="Ladd B."/>
            <person name="Jarett J.K."/>
            <person name="Geller-Mcgrath D.E."/>
            <person name="Sieber C.M."/>
            <person name="Emerson J.B."/>
            <person name="Anantharaman K."/>
            <person name="Thomas B.C."/>
            <person name="Malmstrom R."/>
            <person name="Stieglmeier M."/>
            <person name="Klingl A."/>
            <person name="Woyke T."/>
            <person name="Ryan C.M."/>
            <person name="Banfield J.F."/>
        </authorList>
    </citation>
    <scope>NUCLEOTIDE SEQUENCE [LARGE SCALE GENOMIC DNA]</scope>
    <source>
        <strain evidence="8">CG17_big_fil_post_rev_8_21_14_2_50_48_46</strain>
    </source>
</reference>
<proteinExistence type="predicted"/>
<dbReference type="InterPro" id="IPR023404">
    <property type="entry name" value="rSAM_horseshoe"/>
</dbReference>
<evidence type="ECO:0000313" key="8">
    <source>
        <dbReference type="EMBL" id="PIW16271.1"/>
    </source>
</evidence>
<dbReference type="SUPFAM" id="SSF102114">
    <property type="entry name" value="Radical SAM enzymes"/>
    <property type="match status" value="1"/>
</dbReference>
<keyword evidence="3" id="KW-0479">Metal-binding</keyword>
<dbReference type="SFLD" id="SFLDS00029">
    <property type="entry name" value="Radical_SAM"/>
    <property type="match status" value="1"/>
</dbReference>
<dbReference type="GO" id="GO:0003824">
    <property type="term" value="F:catalytic activity"/>
    <property type="evidence" value="ECO:0007669"/>
    <property type="project" value="InterPro"/>
</dbReference>
<evidence type="ECO:0000256" key="4">
    <source>
        <dbReference type="ARBA" id="ARBA00023004"/>
    </source>
</evidence>
<comment type="caution">
    <text evidence="8">The sequence shown here is derived from an EMBL/GenBank/DDBJ whole genome shotgun (WGS) entry which is preliminary data.</text>
</comment>
<organism evidence="8 9">
    <name type="scientific">bacterium (Candidatus Blackallbacteria) CG17_big_fil_post_rev_8_21_14_2_50_48_46</name>
    <dbReference type="NCBI Taxonomy" id="2014261"/>
    <lineage>
        <taxon>Bacteria</taxon>
        <taxon>Candidatus Blackallbacteria</taxon>
    </lineage>
</organism>
<accession>A0A2M7G373</accession>
<dbReference type="InterPro" id="IPR007197">
    <property type="entry name" value="rSAM"/>
</dbReference>
<evidence type="ECO:0000256" key="2">
    <source>
        <dbReference type="ARBA" id="ARBA00022691"/>
    </source>
</evidence>
<dbReference type="Gene3D" id="3.80.30.20">
    <property type="entry name" value="tm_1862 like domain"/>
    <property type="match status" value="1"/>
</dbReference>
<dbReference type="GO" id="GO:0005829">
    <property type="term" value="C:cytosol"/>
    <property type="evidence" value="ECO:0007669"/>
    <property type="project" value="TreeGrafter"/>
</dbReference>
<dbReference type="Proteomes" id="UP000231019">
    <property type="component" value="Unassembled WGS sequence"/>
</dbReference>
<evidence type="ECO:0000259" key="6">
    <source>
        <dbReference type="PROSITE" id="PS51332"/>
    </source>
</evidence>
<evidence type="ECO:0000256" key="1">
    <source>
        <dbReference type="ARBA" id="ARBA00001966"/>
    </source>
</evidence>
<dbReference type="EMBL" id="PFFQ01000039">
    <property type="protein sequence ID" value="PIW16271.1"/>
    <property type="molecule type" value="Genomic_DNA"/>
</dbReference>
<evidence type="ECO:0000313" key="9">
    <source>
        <dbReference type="Proteomes" id="UP000231019"/>
    </source>
</evidence>